<evidence type="ECO:0000313" key="2">
    <source>
        <dbReference type="EMBL" id="CAD6186488.1"/>
    </source>
</evidence>
<accession>A0A8S1GUD8</accession>
<organism evidence="2 3">
    <name type="scientific">Caenorhabditis auriculariae</name>
    <dbReference type="NCBI Taxonomy" id="2777116"/>
    <lineage>
        <taxon>Eukaryota</taxon>
        <taxon>Metazoa</taxon>
        <taxon>Ecdysozoa</taxon>
        <taxon>Nematoda</taxon>
        <taxon>Chromadorea</taxon>
        <taxon>Rhabditida</taxon>
        <taxon>Rhabditina</taxon>
        <taxon>Rhabditomorpha</taxon>
        <taxon>Rhabditoidea</taxon>
        <taxon>Rhabditidae</taxon>
        <taxon>Peloderinae</taxon>
        <taxon>Caenorhabditis</taxon>
    </lineage>
</organism>
<evidence type="ECO:0000313" key="3">
    <source>
        <dbReference type="Proteomes" id="UP000835052"/>
    </source>
</evidence>
<comment type="caution">
    <text evidence="2">The sequence shown here is derived from an EMBL/GenBank/DDBJ whole genome shotgun (WGS) entry which is preliminary data.</text>
</comment>
<sequence>MFQTHIFFVCFENAPIFENTRRPAYPTPRGGACLDAHPSVAQLLTSFGSSAPVGSGRPLLFSLFYCLPQKQQRSSNNSLCVEMCQNQYPCTPRSTKRLAKYAKAIKATPMRPSRKTMQAVRKSGRRLDIQRRQQMLAEEAAKRQTRAKSEPILSPMEKAMKRPERPLERIAATIRFRSDVLDRMMAVYYERIAAEVEEKIEQELRDDVVKQAPGAPRRRFRPADWKRNRPTRPENDDF</sequence>
<protein>
    <submittedName>
        <fullName evidence="2">Uncharacterized protein</fullName>
    </submittedName>
</protein>
<evidence type="ECO:0000256" key="1">
    <source>
        <dbReference type="SAM" id="MobiDB-lite"/>
    </source>
</evidence>
<dbReference type="Proteomes" id="UP000835052">
    <property type="component" value="Unassembled WGS sequence"/>
</dbReference>
<name>A0A8S1GUD8_9PELO</name>
<feature type="compositionally biased region" description="Basic and acidic residues" evidence="1">
    <location>
        <begin position="221"/>
        <end position="238"/>
    </location>
</feature>
<reference evidence="2" key="1">
    <citation type="submission" date="2020-10" db="EMBL/GenBank/DDBJ databases">
        <authorList>
            <person name="Kikuchi T."/>
        </authorList>
    </citation>
    <scope>NUCLEOTIDE SEQUENCE</scope>
    <source>
        <strain evidence="2">NKZ352</strain>
    </source>
</reference>
<feature type="region of interest" description="Disordered" evidence="1">
    <location>
        <begin position="136"/>
        <end position="164"/>
    </location>
</feature>
<proteinExistence type="predicted"/>
<keyword evidence="3" id="KW-1185">Reference proteome</keyword>
<dbReference type="EMBL" id="CAJGYM010000004">
    <property type="protein sequence ID" value="CAD6186488.1"/>
    <property type="molecule type" value="Genomic_DNA"/>
</dbReference>
<dbReference type="AlphaFoldDB" id="A0A8S1GUD8"/>
<gene>
    <name evidence="2" type="ORF">CAUJ_LOCUS2407</name>
</gene>
<feature type="region of interest" description="Disordered" evidence="1">
    <location>
        <begin position="207"/>
        <end position="238"/>
    </location>
</feature>